<sequence>MDYKIISTQEEFYNIKKEWELMELKDSTISYYSTFHFNYTWWETNKVNTNLKLFIVCVYHNNSLVGIAPLMLERMKKKIFHYWKLSFLGRGDSLNFIINREQGNEGKILKEIFSGIEQNSSLWDKLELTHISEETVLFWYLMKNGKYNKYTQFLVQNPNVKLQEFESFDEFKKNNVPAKTNKFVNKLKKEVGYTFEVINNKYDRNIFKEIVEIHQLEQEFLNQEKGRAERESLFDDPKKKEFLHQLFESNENVLTFVLYSNEGDIITYNTCYKFHDKLHFWNTGYHPKYVNYNLSKVRMYEIINYLFDNKLQYTIDWGAGGYPWKFEWTNTYLTTYSLSMWNPNNKKAQYINKIAKIKKKLI</sequence>
<feature type="domain" description="BioF2-like acetyltransferase" evidence="1">
    <location>
        <begin position="183"/>
        <end position="325"/>
    </location>
</feature>
<protein>
    <recommendedName>
        <fullName evidence="1">BioF2-like acetyltransferase domain-containing protein</fullName>
    </recommendedName>
</protein>
<dbReference type="InterPro" id="IPR016181">
    <property type="entry name" value="Acyl_CoA_acyltransferase"/>
</dbReference>
<organism evidence="2 3">
    <name type="scientific">Bacillus thuringiensis serovar iberica</name>
    <dbReference type="NCBI Taxonomy" id="180866"/>
    <lineage>
        <taxon>Bacteria</taxon>
        <taxon>Bacillati</taxon>
        <taxon>Bacillota</taxon>
        <taxon>Bacilli</taxon>
        <taxon>Bacillales</taxon>
        <taxon>Bacillaceae</taxon>
        <taxon>Bacillus</taxon>
        <taxon>Bacillus cereus group</taxon>
    </lineage>
</organism>
<comment type="caution">
    <text evidence="2">The sequence shown here is derived from an EMBL/GenBank/DDBJ whole genome shotgun (WGS) entry which is preliminary data.</text>
</comment>
<dbReference type="EMBL" id="MOOP01000037">
    <property type="protein sequence ID" value="OUB51681.1"/>
    <property type="molecule type" value="Genomic_DNA"/>
</dbReference>
<dbReference type="AlphaFoldDB" id="A0A9X6LSX6"/>
<gene>
    <name evidence="2" type="ORF">BK741_07360</name>
</gene>
<name>A0A9X6LSX6_BACTU</name>
<dbReference type="Proteomes" id="UP000195120">
    <property type="component" value="Unassembled WGS sequence"/>
</dbReference>
<dbReference type="Pfam" id="PF13480">
    <property type="entry name" value="Acetyltransf_6"/>
    <property type="match status" value="1"/>
</dbReference>
<dbReference type="InterPro" id="IPR038740">
    <property type="entry name" value="BioF2-like_GNAT_dom"/>
</dbReference>
<dbReference type="Gene3D" id="3.40.630.30">
    <property type="match status" value="1"/>
</dbReference>
<dbReference type="RefSeq" id="WP_086401082.1">
    <property type="nucleotide sequence ID" value="NZ_MOOP01000037.1"/>
</dbReference>
<accession>A0A9X6LSX6</accession>
<proteinExistence type="predicted"/>
<evidence type="ECO:0000313" key="2">
    <source>
        <dbReference type="EMBL" id="OUB51681.1"/>
    </source>
</evidence>
<evidence type="ECO:0000259" key="1">
    <source>
        <dbReference type="Pfam" id="PF13480"/>
    </source>
</evidence>
<dbReference type="SUPFAM" id="SSF55729">
    <property type="entry name" value="Acyl-CoA N-acyltransferases (Nat)"/>
    <property type="match status" value="1"/>
</dbReference>
<evidence type="ECO:0000313" key="3">
    <source>
        <dbReference type="Proteomes" id="UP000195120"/>
    </source>
</evidence>
<reference evidence="2 3" key="1">
    <citation type="submission" date="2016-10" db="EMBL/GenBank/DDBJ databases">
        <title>Comparative genomics of Bacillus thuringiensis reveals a path to pathogens against multiple invertebrate hosts.</title>
        <authorList>
            <person name="Zheng J."/>
            <person name="Gao Q."/>
            <person name="Liu H."/>
            <person name="Peng D."/>
            <person name="Ruan L."/>
            <person name="Sun M."/>
        </authorList>
    </citation>
    <scope>NUCLEOTIDE SEQUENCE [LARGE SCALE GENOMIC DNA]</scope>
    <source>
        <strain evidence="2">BGSC 4BW1</strain>
    </source>
</reference>